<keyword evidence="4" id="KW-1185">Reference proteome</keyword>
<reference evidence="4" key="1">
    <citation type="journal article" date="2020" name="Nat. Commun.">
        <title>Genome assembly of wild tea tree DASZ reveals pedigree and selection history of tea varieties.</title>
        <authorList>
            <person name="Zhang W."/>
            <person name="Zhang Y."/>
            <person name="Qiu H."/>
            <person name="Guo Y."/>
            <person name="Wan H."/>
            <person name="Zhang X."/>
            <person name="Scossa F."/>
            <person name="Alseekh S."/>
            <person name="Zhang Q."/>
            <person name="Wang P."/>
            <person name="Xu L."/>
            <person name="Schmidt M.H."/>
            <person name="Jia X."/>
            <person name="Li D."/>
            <person name="Zhu A."/>
            <person name="Guo F."/>
            <person name="Chen W."/>
            <person name="Ni D."/>
            <person name="Usadel B."/>
            <person name="Fernie A.R."/>
            <person name="Wen W."/>
        </authorList>
    </citation>
    <scope>NUCLEOTIDE SEQUENCE [LARGE SCALE GENOMIC DNA]</scope>
    <source>
        <strain evidence="4">cv. G240</strain>
    </source>
</reference>
<feature type="compositionally biased region" description="Basic and acidic residues" evidence="1">
    <location>
        <begin position="1"/>
        <end position="16"/>
    </location>
</feature>
<evidence type="ECO:0000313" key="3">
    <source>
        <dbReference type="EMBL" id="KAF5934669.1"/>
    </source>
</evidence>
<organism evidence="3 4">
    <name type="scientific">Camellia sinensis</name>
    <name type="common">Tea plant</name>
    <name type="synonym">Thea sinensis</name>
    <dbReference type="NCBI Taxonomy" id="4442"/>
    <lineage>
        <taxon>Eukaryota</taxon>
        <taxon>Viridiplantae</taxon>
        <taxon>Streptophyta</taxon>
        <taxon>Embryophyta</taxon>
        <taxon>Tracheophyta</taxon>
        <taxon>Spermatophyta</taxon>
        <taxon>Magnoliopsida</taxon>
        <taxon>eudicotyledons</taxon>
        <taxon>Gunneridae</taxon>
        <taxon>Pentapetalae</taxon>
        <taxon>asterids</taxon>
        <taxon>Ericales</taxon>
        <taxon>Theaceae</taxon>
        <taxon>Camellia</taxon>
    </lineage>
</organism>
<keyword evidence="2" id="KW-0472">Membrane</keyword>
<reference evidence="3 4" key="2">
    <citation type="submission" date="2020-07" db="EMBL/GenBank/DDBJ databases">
        <title>Genome assembly of wild tea tree DASZ reveals pedigree and selection history of tea varieties.</title>
        <authorList>
            <person name="Zhang W."/>
        </authorList>
    </citation>
    <scope>NUCLEOTIDE SEQUENCE [LARGE SCALE GENOMIC DNA]</scope>
    <source>
        <strain evidence="4">cv. G240</strain>
        <tissue evidence="3">Leaf</tissue>
    </source>
</reference>
<dbReference type="AlphaFoldDB" id="A0A7J7G1W7"/>
<feature type="transmembrane region" description="Helical" evidence="2">
    <location>
        <begin position="84"/>
        <end position="102"/>
    </location>
</feature>
<evidence type="ECO:0000256" key="1">
    <source>
        <dbReference type="SAM" id="MobiDB-lite"/>
    </source>
</evidence>
<evidence type="ECO:0000256" key="2">
    <source>
        <dbReference type="SAM" id="Phobius"/>
    </source>
</evidence>
<name>A0A7J7G1W7_CAMSI</name>
<sequence>MAEMEEQRNGEQRIVGDGESDGDAMAGRRHCGDSGSGATVYTSQGESQPHFVMGGNSIQVICNSNVVFICRVLLFTLPKVNHNLISSWVVILFSWVLLFILAKVNHNLVLSWVVILIRIMVLVSIFLNHNLVSLWVLIIKRIIVMISTFLHLNLDLKFLWVVQVVLLLRMVHMM</sequence>
<feature type="region of interest" description="Disordered" evidence="1">
    <location>
        <begin position="1"/>
        <end position="40"/>
    </location>
</feature>
<protein>
    <submittedName>
        <fullName evidence="3">Uncharacterized protein</fullName>
    </submittedName>
</protein>
<dbReference type="EMBL" id="JACBKZ010000014">
    <property type="protein sequence ID" value="KAF5934669.1"/>
    <property type="molecule type" value="Genomic_DNA"/>
</dbReference>
<comment type="caution">
    <text evidence="3">The sequence shown here is derived from an EMBL/GenBank/DDBJ whole genome shotgun (WGS) entry which is preliminary data.</text>
</comment>
<keyword evidence="2" id="KW-1133">Transmembrane helix</keyword>
<dbReference type="Proteomes" id="UP000593564">
    <property type="component" value="Unassembled WGS sequence"/>
</dbReference>
<proteinExistence type="predicted"/>
<evidence type="ECO:0000313" key="4">
    <source>
        <dbReference type="Proteomes" id="UP000593564"/>
    </source>
</evidence>
<keyword evidence="2" id="KW-0812">Transmembrane</keyword>
<accession>A0A7J7G1W7</accession>
<gene>
    <name evidence="3" type="ORF">HYC85_030840</name>
</gene>